<accession>A0A919BKE9</accession>
<sequence>MKIIISGLILLISQVALAGEVKTLTQELLNLYKLQQSEKSLPISGLYVYDSEKQHYLSKQQAEVWIQQIAQHSLSEKQLKMMKNLSKAIEKTDISKEQIKAVSSNIMFDKPYLVIYHNVGQEMLAMLGESAIPFAEAEKKFLSVLQQAESVNVYKFQ</sequence>
<proteinExistence type="predicted"/>
<keyword evidence="2" id="KW-1185">Reference proteome</keyword>
<dbReference type="Proteomes" id="UP000623842">
    <property type="component" value="Unassembled WGS sequence"/>
</dbReference>
<protein>
    <submittedName>
        <fullName evidence="1">Uncharacterized protein</fullName>
    </submittedName>
</protein>
<dbReference type="AlphaFoldDB" id="A0A919BKE9"/>
<dbReference type="EMBL" id="BNCK01000006">
    <property type="protein sequence ID" value="GHF97937.1"/>
    <property type="molecule type" value="Genomic_DNA"/>
</dbReference>
<dbReference type="RefSeq" id="WP_189771747.1">
    <property type="nucleotide sequence ID" value="NZ_BNCK01000006.1"/>
</dbReference>
<gene>
    <name evidence="1" type="ORF">GCM10017161_27850</name>
</gene>
<reference evidence="1" key="1">
    <citation type="journal article" date="2014" name="Int. J. Syst. Evol. Microbiol.">
        <title>Complete genome sequence of Corynebacterium casei LMG S-19264T (=DSM 44701T), isolated from a smear-ripened cheese.</title>
        <authorList>
            <consortium name="US DOE Joint Genome Institute (JGI-PGF)"/>
            <person name="Walter F."/>
            <person name="Albersmeier A."/>
            <person name="Kalinowski J."/>
            <person name="Ruckert C."/>
        </authorList>
    </citation>
    <scope>NUCLEOTIDE SEQUENCE</scope>
    <source>
        <strain evidence="1">KCTC 42731</strain>
    </source>
</reference>
<evidence type="ECO:0000313" key="1">
    <source>
        <dbReference type="EMBL" id="GHF97937.1"/>
    </source>
</evidence>
<organism evidence="1 2">
    <name type="scientific">Thalassotalea marina</name>
    <dbReference type="NCBI Taxonomy" id="1673741"/>
    <lineage>
        <taxon>Bacteria</taxon>
        <taxon>Pseudomonadati</taxon>
        <taxon>Pseudomonadota</taxon>
        <taxon>Gammaproteobacteria</taxon>
        <taxon>Alteromonadales</taxon>
        <taxon>Colwelliaceae</taxon>
        <taxon>Thalassotalea</taxon>
    </lineage>
</organism>
<name>A0A919BKE9_9GAMM</name>
<evidence type="ECO:0000313" key="2">
    <source>
        <dbReference type="Proteomes" id="UP000623842"/>
    </source>
</evidence>
<reference evidence="1" key="2">
    <citation type="submission" date="2020-09" db="EMBL/GenBank/DDBJ databases">
        <authorList>
            <person name="Sun Q."/>
            <person name="Kim S."/>
        </authorList>
    </citation>
    <scope>NUCLEOTIDE SEQUENCE</scope>
    <source>
        <strain evidence="1">KCTC 42731</strain>
    </source>
</reference>
<comment type="caution">
    <text evidence="1">The sequence shown here is derived from an EMBL/GenBank/DDBJ whole genome shotgun (WGS) entry which is preliminary data.</text>
</comment>